<keyword evidence="8" id="KW-1185">Reference proteome</keyword>
<dbReference type="GO" id="GO:0000724">
    <property type="term" value="P:double-strand break repair via homologous recombination"/>
    <property type="evidence" value="ECO:0007669"/>
    <property type="project" value="TreeGrafter"/>
</dbReference>
<proteinExistence type="predicted"/>
<dbReference type="InterPro" id="IPR001650">
    <property type="entry name" value="Helicase_C-like"/>
</dbReference>
<keyword evidence="7" id="KW-0347">Helicase</keyword>
<evidence type="ECO:0000259" key="5">
    <source>
        <dbReference type="PROSITE" id="PS51192"/>
    </source>
</evidence>
<keyword evidence="4" id="KW-0413">Isomerase</keyword>
<name>A0A212SA95_RHOAC</name>
<dbReference type="SMART" id="SM00490">
    <property type="entry name" value="HELICc"/>
    <property type="match status" value="1"/>
</dbReference>
<dbReference type="SUPFAM" id="SSF52540">
    <property type="entry name" value="P-loop containing nucleoside triphosphate hydrolases"/>
    <property type="match status" value="1"/>
</dbReference>
<keyword evidence="2" id="KW-0067">ATP-binding</keyword>
<dbReference type="Proteomes" id="UP000198418">
    <property type="component" value="Unassembled WGS sequence"/>
</dbReference>
<dbReference type="PANTHER" id="PTHR13710">
    <property type="entry name" value="DNA HELICASE RECQ FAMILY MEMBER"/>
    <property type="match status" value="1"/>
</dbReference>
<evidence type="ECO:0000313" key="8">
    <source>
        <dbReference type="Proteomes" id="UP000198418"/>
    </source>
</evidence>
<dbReference type="Pfam" id="PF00271">
    <property type="entry name" value="Helicase_C"/>
    <property type="match status" value="1"/>
</dbReference>
<feature type="domain" description="Helicase ATP-binding" evidence="5">
    <location>
        <begin position="164"/>
        <end position="352"/>
    </location>
</feature>
<evidence type="ECO:0000256" key="3">
    <source>
        <dbReference type="ARBA" id="ARBA00023125"/>
    </source>
</evidence>
<dbReference type="NCBIfam" id="NF041063">
    <property type="entry name" value="DpdF"/>
    <property type="match status" value="1"/>
</dbReference>
<dbReference type="InterPro" id="IPR027417">
    <property type="entry name" value="P-loop_NTPase"/>
</dbReference>
<dbReference type="PROSITE" id="PS51194">
    <property type="entry name" value="HELICASE_CTER"/>
    <property type="match status" value="1"/>
</dbReference>
<accession>A0A212SA95</accession>
<keyword evidence="7" id="KW-0378">Hydrolase</keyword>
<dbReference type="PROSITE" id="PS51192">
    <property type="entry name" value="HELICASE_ATP_BIND_1"/>
    <property type="match status" value="1"/>
</dbReference>
<organism evidence="7 8">
    <name type="scientific">Rhodoblastus acidophilus</name>
    <name type="common">Rhodopseudomonas acidophila</name>
    <dbReference type="NCBI Taxonomy" id="1074"/>
    <lineage>
        <taxon>Bacteria</taxon>
        <taxon>Pseudomonadati</taxon>
        <taxon>Pseudomonadota</taxon>
        <taxon>Alphaproteobacteria</taxon>
        <taxon>Hyphomicrobiales</taxon>
        <taxon>Rhodoblastaceae</taxon>
        <taxon>Rhodoblastus</taxon>
    </lineage>
</organism>
<evidence type="ECO:0000256" key="2">
    <source>
        <dbReference type="ARBA" id="ARBA00022840"/>
    </source>
</evidence>
<dbReference type="SMART" id="SM00487">
    <property type="entry name" value="DEXDc"/>
    <property type="match status" value="1"/>
</dbReference>
<evidence type="ECO:0000259" key="6">
    <source>
        <dbReference type="PROSITE" id="PS51194"/>
    </source>
</evidence>
<reference evidence="8" key="1">
    <citation type="submission" date="2017-06" db="EMBL/GenBank/DDBJ databases">
        <authorList>
            <person name="Varghese N."/>
            <person name="Submissions S."/>
        </authorList>
    </citation>
    <scope>NUCLEOTIDE SEQUENCE [LARGE SCALE GENOMIC DNA]</scope>
    <source>
        <strain evidence="8">DSM 137</strain>
    </source>
</reference>
<protein>
    <submittedName>
        <fullName evidence="7">ATP-dependent DNA helicase, RecQ family</fullName>
    </submittedName>
</protein>
<dbReference type="GO" id="GO:0009378">
    <property type="term" value="F:four-way junction helicase activity"/>
    <property type="evidence" value="ECO:0007669"/>
    <property type="project" value="TreeGrafter"/>
</dbReference>
<dbReference type="RefSeq" id="WP_088522367.1">
    <property type="nucleotide sequence ID" value="NZ_FYDG01000020.1"/>
</dbReference>
<evidence type="ECO:0000256" key="4">
    <source>
        <dbReference type="ARBA" id="ARBA00023235"/>
    </source>
</evidence>
<dbReference type="GO" id="GO:0005694">
    <property type="term" value="C:chromosome"/>
    <property type="evidence" value="ECO:0007669"/>
    <property type="project" value="TreeGrafter"/>
</dbReference>
<dbReference type="GO" id="GO:0043138">
    <property type="term" value="F:3'-5' DNA helicase activity"/>
    <property type="evidence" value="ECO:0007669"/>
    <property type="project" value="TreeGrafter"/>
</dbReference>
<dbReference type="GO" id="GO:0005524">
    <property type="term" value="F:ATP binding"/>
    <property type="evidence" value="ECO:0007669"/>
    <property type="project" value="UniProtKB-KW"/>
</dbReference>
<dbReference type="GO" id="GO:0003677">
    <property type="term" value="F:DNA binding"/>
    <property type="evidence" value="ECO:0007669"/>
    <property type="project" value="UniProtKB-KW"/>
</dbReference>
<keyword evidence="1" id="KW-0547">Nucleotide-binding</keyword>
<dbReference type="OrthoDB" id="9760034at2"/>
<gene>
    <name evidence="7" type="ORF">SAMN06265338_12016</name>
</gene>
<dbReference type="InterPro" id="IPR011545">
    <property type="entry name" value="DEAD/DEAH_box_helicase_dom"/>
</dbReference>
<keyword evidence="3" id="KW-0238">DNA-binding</keyword>
<dbReference type="Gene3D" id="3.40.50.300">
    <property type="entry name" value="P-loop containing nucleotide triphosphate hydrolases"/>
    <property type="match status" value="2"/>
</dbReference>
<dbReference type="PANTHER" id="PTHR13710:SF153">
    <property type="entry name" value="RECQ-LIKE DNA HELICASE BLM"/>
    <property type="match status" value="1"/>
</dbReference>
<dbReference type="AlphaFoldDB" id="A0A212SA95"/>
<dbReference type="Pfam" id="PF00270">
    <property type="entry name" value="DEAD"/>
    <property type="match status" value="1"/>
</dbReference>
<dbReference type="GO" id="GO:0005737">
    <property type="term" value="C:cytoplasm"/>
    <property type="evidence" value="ECO:0007669"/>
    <property type="project" value="TreeGrafter"/>
</dbReference>
<feature type="domain" description="Helicase C-terminal" evidence="6">
    <location>
        <begin position="377"/>
        <end position="531"/>
    </location>
</feature>
<dbReference type="InterPro" id="IPR014001">
    <property type="entry name" value="Helicase_ATP-bd"/>
</dbReference>
<evidence type="ECO:0000256" key="1">
    <source>
        <dbReference type="ARBA" id="ARBA00022741"/>
    </source>
</evidence>
<sequence length="858" mass="95362">MNCLNFSSLHDLLAQWPECGVPLKSADGVFERIRQILHGARAAGTPGNFSDFMALLRHVLRRQSLQSGSTARLRVPFEKHWPDRDQWSQFGIRAHQVGNSQYLIEAVPWSPNWVADVDAPLFEDAFAERKVRLDRQRPIDPFLGEASGFECYMSPGQREAVRSAFLLPPGKTLIIGLPTGSGKSLVAQAPVLTRGLEGPMTICVVPTTALALDQSRQTAGMLKVRYPRLDAPILAWHAGLTSEERAAVKTAIRQGTQGILYCSPEAVTGALLPALYDAAESGLLAYLVIDEAHLISQWGDGFRPAFQMLAGIRRGLLAKCGKRPFKTLLMSATLTPETVGTIDAIFGPAESVQMVASIYLRPEPQYWIHRESDPAAKTAKVLESIRHAPRPTILYVTKREDADAWLDRLRRAGFVRCASFHGNTDDISRRRIIDQWASNELDIIVATSAFGVGIDKPDVRAIIHAAVPETLDRYYQEIGRGGRDGRTSASLLLYSDVDREIADRLAAPSIISDELAFDRWSAMSASATRLDVMGMLLQVDLSVVPKRLNRQTDYNETWNMRTLIMMARANMLELESRPPEMIARNEDETDASYELRNEEHWAKYFLQAVVSLSEMGHRNQTVFDSRIGTERARSVASALSGRLLLDALLGGKIEVSDLLHDLYTSHAPRRTVLVSRACGGCPADRRKRRFADPFYTDPNSFGIEDVEPPDTSLFQLRFPHLSIKSPVVIALPDSVRSAQIVDILADLVSTFEIREIAIPDAMRGIDGIRLLHRHAVDRVVLLQSLEEEADSRPTVYQLARASVINDQISAEPLMLLERPLHLILAPPSAQNPFNPGRRLIDTGNNILTFDQFMAGARL</sequence>
<evidence type="ECO:0000313" key="7">
    <source>
        <dbReference type="EMBL" id="SNB82439.1"/>
    </source>
</evidence>
<dbReference type="EMBL" id="FYDG01000020">
    <property type="protein sequence ID" value="SNB82439.1"/>
    <property type="molecule type" value="Genomic_DNA"/>
</dbReference>